<gene>
    <name evidence="1" type="ORF">GCM10022226_26780</name>
</gene>
<evidence type="ECO:0000313" key="1">
    <source>
        <dbReference type="EMBL" id="GAA3805474.1"/>
    </source>
</evidence>
<proteinExistence type="predicted"/>
<dbReference type="EMBL" id="BAAAZR010000004">
    <property type="protein sequence ID" value="GAA3805474.1"/>
    <property type="molecule type" value="Genomic_DNA"/>
</dbReference>
<dbReference type="Proteomes" id="UP001500888">
    <property type="component" value="Unassembled WGS sequence"/>
</dbReference>
<comment type="caution">
    <text evidence="1">The sequence shown here is derived from an EMBL/GenBank/DDBJ whole genome shotgun (WGS) entry which is preliminary data.</text>
</comment>
<reference evidence="2" key="1">
    <citation type="journal article" date="2019" name="Int. J. Syst. Evol. Microbiol.">
        <title>The Global Catalogue of Microorganisms (GCM) 10K type strain sequencing project: providing services to taxonomists for standard genome sequencing and annotation.</title>
        <authorList>
            <consortium name="The Broad Institute Genomics Platform"/>
            <consortium name="The Broad Institute Genome Sequencing Center for Infectious Disease"/>
            <person name="Wu L."/>
            <person name="Ma J."/>
        </authorList>
    </citation>
    <scope>NUCLEOTIDE SEQUENCE [LARGE SCALE GENOMIC DNA]</scope>
    <source>
        <strain evidence="2">JCM 16908</strain>
    </source>
</reference>
<name>A0ABP7HXH1_9ACTN</name>
<organism evidence="1 2">
    <name type="scientific">Sphaerisporangium flaviroseum</name>
    <dbReference type="NCBI Taxonomy" id="509199"/>
    <lineage>
        <taxon>Bacteria</taxon>
        <taxon>Bacillati</taxon>
        <taxon>Actinomycetota</taxon>
        <taxon>Actinomycetes</taxon>
        <taxon>Streptosporangiales</taxon>
        <taxon>Streptosporangiaceae</taxon>
        <taxon>Sphaerisporangium</taxon>
    </lineage>
</organism>
<evidence type="ECO:0008006" key="3">
    <source>
        <dbReference type="Google" id="ProtNLM"/>
    </source>
</evidence>
<accession>A0ABP7HXH1</accession>
<evidence type="ECO:0000313" key="2">
    <source>
        <dbReference type="Proteomes" id="UP001500888"/>
    </source>
</evidence>
<sequence length="126" mass="13542">MPLAEGAEERFAATLTTLGRMLRARGMGTLLVRRVGLRLRLQKEPGATTYHSPEMTVGMPGDPRTARVTVERGRCGPTLHIAFPEGGMPRLRLRATDLDLAVSLLRQLFDTGSVGTAGSGWEPTGA</sequence>
<keyword evidence="2" id="KW-1185">Reference proteome</keyword>
<protein>
    <recommendedName>
        <fullName evidence="3">Transcription-repair-coupling factor C-terminal domain-containing protein</fullName>
    </recommendedName>
</protein>